<keyword evidence="1" id="KW-0378">Hydrolase</keyword>
<dbReference type="AlphaFoldDB" id="A0A2T4JWZ8"/>
<dbReference type="RefSeq" id="WP_107663215.1">
    <property type="nucleotide sequence ID" value="NZ_PZKG01000022.1"/>
</dbReference>
<name>A0A2T4JWZ8_9RHOB</name>
<sequence>MIEVRLERPWLIAELARPMRVLSWAPHRAGFVTTDRIVWREVRNADLAPGFDAEAWLAEALGAAGLGQAVAMMTSRDVGTWRLEVVTVEGLRAACLATVGLSNAESVGRRLPWHAAEFGTINLAVAVEAELTEAAQLEALSIAVEARTAAVMATGWELATGTATGTGTDCVALACLPGAGRYAGKHTAAGEAVGAAVRGAVAAATADWLRWRRAQG</sequence>
<dbReference type="Proteomes" id="UP000241010">
    <property type="component" value="Unassembled WGS sequence"/>
</dbReference>
<dbReference type="EMBL" id="PZKG01000022">
    <property type="protein sequence ID" value="PTE22440.1"/>
    <property type="molecule type" value="Genomic_DNA"/>
</dbReference>
<dbReference type="InterPro" id="IPR052209">
    <property type="entry name" value="CbiZ"/>
</dbReference>
<evidence type="ECO:0000313" key="2">
    <source>
        <dbReference type="Proteomes" id="UP000241010"/>
    </source>
</evidence>
<keyword evidence="2" id="KW-1185">Reference proteome</keyword>
<accession>A0A2T4JWZ8</accession>
<proteinExistence type="predicted"/>
<dbReference type="InterPro" id="IPR002808">
    <property type="entry name" value="AdoCbi_amidolase"/>
</dbReference>
<dbReference type="PANTHER" id="PTHR35336:SF5">
    <property type="entry name" value="ADENOSYLCOBINAMIDE AMIDOHYDROLASE"/>
    <property type="match status" value="1"/>
</dbReference>
<dbReference type="PANTHER" id="PTHR35336">
    <property type="entry name" value="ADENOSYLCOBINAMIDE AMIDOHYDROLASE"/>
    <property type="match status" value="1"/>
</dbReference>
<dbReference type="GO" id="GO:0016787">
    <property type="term" value="F:hydrolase activity"/>
    <property type="evidence" value="ECO:0007669"/>
    <property type="project" value="UniProtKB-KW"/>
</dbReference>
<comment type="caution">
    <text evidence="1">The sequence shown here is derived from an EMBL/GenBank/DDBJ whole genome shotgun (WGS) entry which is preliminary data.</text>
</comment>
<gene>
    <name evidence="1" type="ORF">C5F48_07125</name>
</gene>
<dbReference type="OrthoDB" id="9767827at2"/>
<protein>
    <submittedName>
        <fullName evidence="1">Adenosylcobinamide amidohydrolase</fullName>
    </submittedName>
</protein>
<evidence type="ECO:0000313" key="1">
    <source>
        <dbReference type="EMBL" id="PTE22440.1"/>
    </source>
</evidence>
<organism evidence="1 2">
    <name type="scientific">Cereibacter changlensis JA139</name>
    <dbReference type="NCBI Taxonomy" id="1188249"/>
    <lineage>
        <taxon>Bacteria</taxon>
        <taxon>Pseudomonadati</taxon>
        <taxon>Pseudomonadota</taxon>
        <taxon>Alphaproteobacteria</taxon>
        <taxon>Rhodobacterales</taxon>
        <taxon>Paracoccaceae</taxon>
        <taxon>Cereibacter</taxon>
    </lineage>
</organism>
<dbReference type="Pfam" id="PF01955">
    <property type="entry name" value="CbiZ"/>
    <property type="match status" value="1"/>
</dbReference>
<reference evidence="1 2" key="1">
    <citation type="submission" date="2018-03" db="EMBL/GenBank/DDBJ databases">
        <title>Cereibacter changlensis.</title>
        <authorList>
            <person name="Meyer T.E."/>
            <person name="Miller S."/>
            <person name="Lodha T."/>
            <person name="Gandham S."/>
            <person name="Chintalapati S."/>
            <person name="Chintalapati V.R."/>
        </authorList>
    </citation>
    <scope>NUCLEOTIDE SEQUENCE [LARGE SCALE GENOMIC DNA]</scope>
    <source>
        <strain evidence="1 2">JA139</strain>
    </source>
</reference>